<sequence length="551" mass="62833">MKIKIKDKLKFICICYIALIALTVVMNFSTYKEINGDSSFINYFGKMRAYNYRMAQLSSNIVLASDDKESLEALEVKIKEIDNMFEDLVNGNSKLDIKPIDNDSIKNNLNDVKIQWEKEFKPAYINILENGDKNSWKFIKDNVNKYVNSIDDVVVEYTLYSKGKISSAKNKSIFILGASIILSVIFGTLMIKVIMKPLIKIKDEFEVISKGEGDLRKEILYKYNDEIGELTKYFNGFIGKIREVVGTIFNSSRMLKESVASMQIINDELGRATETISVSMQNVSSGSVEQFNMIQHIMSQTEDVNSEITDVMEKIDILLIQLENSKNSSIEGKKILNKEIEELKDLVLNTKKLSNIVNELEKDSQDIQGILNIINQISSQTNLLALNASIEASRVGEHGRGFSVIAEEIRKLSDESKDSTEKIENIIKYRLGKIFNIGEYMNVILNQIITYQQDMSDVEMRFNEVTKQANEEYLEMKHIREINYNVKEEFKEINSSISKVAYIAEENSVNSQEIAASIEEQAASFEQVNNNMDSINQLSIDLNKIIGKFKI</sequence>
<evidence type="ECO:0000256" key="6">
    <source>
        <dbReference type="ARBA" id="ARBA00029447"/>
    </source>
</evidence>
<feature type="domain" description="HAMP" evidence="11">
    <location>
        <begin position="192"/>
        <end position="246"/>
    </location>
</feature>
<keyword evidence="2 9" id="KW-0812">Transmembrane</keyword>
<dbReference type="SMART" id="SM00283">
    <property type="entry name" value="MA"/>
    <property type="match status" value="1"/>
</dbReference>
<evidence type="ECO:0000313" key="12">
    <source>
        <dbReference type="EMBL" id="KIE48409.1"/>
    </source>
</evidence>
<dbReference type="OrthoDB" id="9814363at2"/>
<evidence type="ECO:0000256" key="2">
    <source>
        <dbReference type="ARBA" id="ARBA00022692"/>
    </source>
</evidence>
<dbReference type="PANTHER" id="PTHR32089:SF112">
    <property type="entry name" value="LYSOZYME-LIKE PROTEIN-RELATED"/>
    <property type="match status" value="1"/>
</dbReference>
<dbReference type="Pfam" id="PF00672">
    <property type="entry name" value="HAMP"/>
    <property type="match status" value="1"/>
</dbReference>
<dbReference type="GO" id="GO:0004888">
    <property type="term" value="F:transmembrane signaling receptor activity"/>
    <property type="evidence" value="ECO:0007669"/>
    <property type="project" value="InterPro"/>
</dbReference>
<comment type="caution">
    <text evidence="12">The sequence shown here is derived from an EMBL/GenBank/DDBJ whole genome shotgun (WGS) entry which is preliminary data.</text>
</comment>
<dbReference type="InterPro" id="IPR003660">
    <property type="entry name" value="HAMP_dom"/>
</dbReference>
<dbReference type="GO" id="GO:0016020">
    <property type="term" value="C:membrane"/>
    <property type="evidence" value="ECO:0007669"/>
    <property type="project" value="UniProtKB-SubCell"/>
</dbReference>
<keyword evidence="8" id="KW-0175">Coiled coil</keyword>
<keyword evidence="3 9" id="KW-1133">Transmembrane helix</keyword>
<dbReference type="AlphaFoldDB" id="A0A0C1U6R6"/>
<dbReference type="Proteomes" id="UP000031366">
    <property type="component" value="Unassembled WGS sequence"/>
</dbReference>
<dbReference type="PANTHER" id="PTHR32089">
    <property type="entry name" value="METHYL-ACCEPTING CHEMOTAXIS PROTEIN MCPB"/>
    <property type="match status" value="1"/>
</dbReference>
<name>A0A0C1U6R6_9CLOT</name>
<evidence type="ECO:0000259" key="11">
    <source>
        <dbReference type="PROSITE" id="PS50885"/>
    </source>
</evidence>
<feature type="transmembrane region" description="Helical" evidence="9">
    <location>
        <begin position="173"/>
        <end position="195"/>
    </location>
</feature>
<dbReference type="Pfam" id="PF13675">
    <property type="entry name" value="PilJ"/>
    <property type="match status" value="1"/>
</dbReference>
<organism evidence="12 13">
    <name type="scientific">Clostridium argentinense CDC 2741</name>
    <dbReference type="NCBI Taxonomy" id="1418104"/>
    <lineage>
        <taxon>Bacteria</taxon>
        <taxon>Bacillati</taxon>
        <taxon>Bacillota</taxon>
        <taxon>Clostridia</taxon>
        <taxon>Eubacteriales</taxon>
        <taxon>Clostridiaceae</taxon>
        <taxon>Clostridium</taxon>
    </lineage>
</organism>
<dbReference type="STRING" id="29341.RSJ17_01250"/>
<dbReference type="Pfam" id="PF00015">
    <property type="entry name" value="MCPsignal"/>
    <property type="match status" value="1"/>
</dbReference>
<evidence type="ECO:0000256" key="4">
    <source>
        <dbReference type="ARBA" id="ARBA00023136"/>
    </source>
</evidence>
<dbReference type="PROSITE" id="PS50885">
    <property type="entry name" value="HAMP"/>
    <property type="match status" value="1"/>
</dbReference>
<dbReference type="PRINTS" id="PR00260">
    <property type="entry name" value="CHEMTRNSDUCR"/>
</dbReference>
<keyword evidence="4 9" id="KW-0472">Membrane</keyword>
<keyword evidence="13" id="KW-1185">Reference proteome</keyword>
<dbReference type="EMBL" id="AYSO01000009">
    <property type="protein sequence ID" value="KIE48409.1"/>
    <property type="molecule type" value="Genomic_DNA"/>
</dbReference>
<evidence type="ECO:0000256" key="3">
    <source>
        <dbReference type="ARBA" id="ARBA00022989"/>
    </source>
</evidence>
<dbReference type="CDD" id="cd06225">
    <property type="entry name" value="HAMP"/>
    <property type="match status" value="1"/>
</dbReference>
<proteinExistence type="inferred from homology"/>
<evidence type="ECO:0000256" key="5">
    <source>
        <dbReference type="ARBA" id="ARBA00023224"/>
    </source>
</evidence>
<dbReference type="InterPro" id="IPR004089">
    <property type="entry name" value="MCPsignal_dom"/>
</dbReference>
<dbReference type="Gene3D" id="1.20.120.960">
    <property type="entry name" value="Histidine kinase NarX, sensor domain"/>
    <property type="match status" value="1"/>
</dbReference>
<comment type="similarity">
    <text evidence="6">Belongs to the methyl-accepting chemotaxis (MCP) protein family.</text>
</comment>
<protein>
    <submittedName>
        <fullName evidence="12">Methyl-accepting chemotaxis (MCP) signaling domain protein</fullName>
    </submittedName>
</protein>
<dbReference type="Gene3D" id="1.10.287.950">
    <property type="entry name" value="Methyl-accepting chemotaxis protein"/>
    <property type="match status" value="1"/>
</dbReference>
<dbReference type="InterPro" id="IPR004090">
    <property type="entry name" value="Chemotax_Me-accpt_rcpt"/>
</dbReference>
<evidence type="ECO:0000313" key="13">
    <source>
        <dbReference type="Proteomes" id="UP000031366"/>
    </source>
</evidence>
<evidence type="ECO:0000256" key="8">
    <source>
        <dbReference type="SAM" id="Coils"/>
    </source>
</evidence>
<dbReference type="GO" id="GO:0007165">
    <property type="term" value="P:signal transduction"/>
    <property type="evidence" value="ECO:0007669"/>
    <property type="project" value="UniProtKB-KW"/>
</dbReference>
<dbReference type="SMART" id="SM00304">
    <property type="entry name" value="HAMP"/>
    <property type="match status" value="1"/>
</dbReference>
<feature type="domain" description="Methyl-accepting transducer" evidence="10">
    <location>
        <begin position="265"/>
        <end position="515"/>
    </location>
</feature>
<evidence type="ECO:0000256" key="7">
    <source>
        <dbReference type="PROSITE-ProRule" id="PRU00284"/>
    </source>
</evidence>
<dbReference type="RefSeq" id="WP_039629816.1">
    <property type="nucleotide sequence ID" value="NZ_AYSO01000009.1"/>
</dbReference>
<feature type="coiled-coil region" evidence="8">
    <location>
        <begin position="333"/>
        <end position="363"/>
    </location>
</feature>
<accession>A0A0C1U6R6</accession>
<reference evidence="12 13" key="1">
    <citation type="journal article" date="2015" name="Infect. Genet. Evol.">
        <title>Genomic sequences of six botulinum neurotoxin-producing strains representing three clostridial species illustrate the mobility and diversity of botulinum neurotoxin genes.</title>
        <authorList>
            <person name="Smith T.J."/>
            <person name="Hill K.K."/>
            <person name="Xie G."/>
            <person name="Foley B.T."/>
            <person name="Williamson C.H."/>
            <person name="Foster J.T."/>
            <person name="Johnson S.L."/>
            <person name="Chertkov O."/>
            <person name="Teshima H."/>
            <person name="Gibbons H.S."/>
            <person name="Johnsky L.A."/>
            <person name="Karavis M.A."/>
            <person name="Smith L.A."/>
        </authorList>
    </citation>
    <scope>NUCLEOTIDE SEQUENCE [LARGE SCALE GENOMIC DNA]</scope>
    <source>
        <strain evidence="12 13">CDC 2741</strain>
    </source>
</reference>
<comment type="subcellular location">
    <subcellularLocation>
        <location evidence="1">Membrane</location>
        <topology evidence="1">Multi-pass membrane protein</topology>
    </subcellularLocation>
</comment>
<dbReference type="InterPro" id="IPR042295">
    <property type="entry name" value="NarX-like_N_sf"/>
</dbReference>
<keyword evidence="5 7" id="KW-0807">Transducer</keyword>
<gene>
    <name evidence="12" type="ORF">U732_4199</name>
</gene>
<dbReference type="SUPFAM" id="SSF58104">
    <property type="entry name" value="Methyl-accepting chemotaxis protein (MCP) signaling domain"/>
    <property type="match status" value="1"/>
</dbReference>
<evidence type="ECO:0000259" key="10">
    <source>
        <dbReference type="PROSITE" id="PS50111"/>
    </source>
</evidence>
<dbReference type="InterPro" id="IPR029095">
    <property type="entry name" value="NarX-like_N"/>
</dbReference>
<evidence type="ECO:0000256" key="9">
    <source>
        <dbReference type="SAM" id="Phobius"/>
    </source>
</evidence>
<dbReference type="GO" id="GO:0006935">
    <property type="term" value="P:chemotaxis"/>
    <property type="evidence" value="ECO:0007669"/>
    <property type="project" value="InterPro"/>
</dbReference>
<evidence type="ECO:0000256" key="1">
    <source>
        <dbReference type="ARBA" id="ARBA00004141"/>
    </source>
</evidence>
<dbReference type="PROSITE" id="PS50111">
    <property type="entry name" value="CHEMOTAXIS_TRANSDUC_2"/>
    <property type="match status" value="1"/>
</dbReference>